<dbReference type="PANTHER" id="PTHR38773">
    <property type="entry name" value="PROTEIN SPRT"/>
    <property type="match status" value="1"/>
</dbReference>
<comment type="caution">
    <text evidence="2">The sequence shown here is derived from an EMBL/GenBank/DDBJ whole genome shotgun (WGS) entry which is preliminary data.</text>
</comment>
<dbReference type="RefSeq" id="WP_130565585.1">
    <property type="nucleotide sequence ID" value="NZ_SHLY01000001.1"/>
</dbReference>
<evidence type="ECO:0000313" key="3">
    <source>
        <dbReference type="Proteomes" id="UP000292544"/>
    </source>
</evidence>
<organism evidence="2 3">
    <name type="scientific">Corallincola spongiicola</name>
    <dbReference type="NCBI Taxonomy" id="2520508"/>
    <lineage>
        <taxon>Bacteria</taxon>
        <taxon>Pseudomonadati</taxon>
        <taxon>Pseudomonadota</taxon>
        <taxon>Gammaproteobacteria</taxon>
        <taxon>Alteromonadales</taxon>
        <taxon>Psychromonadaceae</taxon>
        <taxon>Corallincola</taxon>
    </lineage>
</organism>
<dbReference type="Proteomes" id="UP000292544">
    <property type="component" value="Unassembled WGS sequence"/>
</dbReference>
<reference evidence="3" key="1">
    <citation type="submission" date="2019-02" db="EMBL/GenBank/DDBJ databases">
        <title>Draft genome sequence of Muricauda sp. 176CP4-71.</title>
        <authorList>
            <person name="Park J.-S."/>
        </authorList>
    </citation>
    <scope>NUCLEOTIDE SEQUENCE [LARGE SCALE GENOMIC DNA]</scope>
    <source>
        <strain evidence="3">176GS2-150</strain>
    </source>
</reference>
<dbReference type="PROSITE" id="PS51257">
    <property type="entry name" value="PROKAR_LIPOPROTEIN"/>
    <property type="match status" value="1"/>
</dbReference>
<dbReference type="InterPro" id="IPR006640">
    <property type="entry name" value="SprT-like_domain"/>
</dbReference>
<sequence>MKDLTIYSQAVISLLSCVEERYPSVNVRPTYSFNLTGVAAGKCTTQFSLFGQLTHCHLEFNAKAIAADKAFFENETLPHEVAHFVIASLYGRSKAIRPHGPEWKRICIELGGSGARTHNLALKRSKQYRQWLYIDSNGHRHMLSTIRHRRVQSGTVYKARSSKATIEAKGFLEEVIQDAE</sequence>
<proteinExistence type="predicted"/>
<evidence type="ECO:0000259" key="1">
    <source>
        <dbReference type="Pfam" id="PF10263"/>
    </source>
</evidence>
<keyword evidence="3" id="KW-1185">Reference proteome</keyword>
<gene>
    <name evidence="2" type="ORF">EXY25_02320</name>
</gene>
<accession>A0ABY1WU41</accession>
<protein>
    <recommendedName>
        <fullName evidence="1">SprT-like domain-containing protein</fullName>
    </recommendedName>
</protein>
<dbReference type="EMBL" id="SHLY01000001">
    <property type="protein sequence ID" value="TAA48096.1"/>
    <property type="molecule type" value="Genomic_DNA"/>
</dbReference>
<dbReference type="Pfam" id="PF10263">
    <property type="entry name" value="SprT-like"/>
    <property type="match status" value="1"/>
</dbReference>
<evidence type="ECO:0000313" key="2">
    <source>
        <dbReference type="EMBL" id="TAA48096.1"/>
    </source>
</evidence>
<dbReference type="PANTHER" id="PTHR38773:SF1">
    <property type="entry name" value="PROTEIN SPRT"/>
    <property type="match status" value="1"/>
</dbReference>
<feature type="domain" description="SprT-like" evidence="1">
    <location>
        <begin position="28"/>
        <end position="113"/>
    </location>
</feature>
<name>A0ABY1WU41_9GAMM</name>